<reference evidence="2" key="1">
    <citation type="submission" date="2022-08" db="EMBL/GenBank/DDBJ databases">
        <authorList>
            <consortium name="DOE Joint Genome Institute"/>
            <person name="Min B."/>
            <person name="Riley R."/>
            <person name="Sierra-Patev S."/>
            <person name="Naranjo-Ortiz M."/>
            <person name="Looney B."/>
            <person name="Konkel Z."/>
            <person name="Slot J.C."/>
            <person name="Sakamoto Y."/>
            <person name="Steenwyk J.L."/>
            <person name="Rokas A."/>
            <person name="Carro J."/>
            <person name="Camarero S."/>
            <person name="Ferreira P."/>
            <person name="Molpeceres G."/>
            <person name="Ruiz-Duenas F.J."/>
            <person name="Serrano A."/>
            <person name="Henrissat B."/>
            <person name="Drula E."/>
            <person name="Hughes K.W."/>
            <person name="Mata J.L."/>
            <person name="Ishikawa N.K."/>
            <person name="Vargas-Isla R."/>
            <person name="Ushijima S."/>
            <person name="Smith C.A."/>
            <person name="Ahrendt S."/>
            <person name="Andreopoulos W."/>
            <person name="He G."/>
            <person name="Labutti K."/>
            <person name="Lipzen A."/>
            <person name="Ng V."/>
            <person name="Sandor L."/>
            <person name="Barry K."/>
            <person name="Martinez A.T."/>
            <person name="Xiao Y."/>
            <person name="Gibbons J.G."/>
            <person name="Terashima K."/>
            <person name="Hibbett D.S."/>
            <person name="Grigoriev I.V."/>
        </authorList>
    </citation>
    <scope>NUCLEOTIDE SEQUENCE</scope>
    <source>
        <strain evidence="2">TFB9207</strain>
    </source>
</reference>
<proteinExistence type="predicted"/>
<name>A0AA38NXW7_9AGAR</name>
<dbReference type="EMBL" id="MU806886">
    <property type="protein sequence ID" value="KAJ3832670.1"/>
    <property type="molecule type" value="Genomic_DNA"/>
</dbReference>
<sequence length="234" mass="26947">MEENFGAERGSYIWGRQVLQSVHNVRIERLWRDVTQGFGMKWYNLFYELELNGGLCPDDDCHIWLLHHLFLLPINQDALIWAESWNRHTMQFHGSERARSPHDMFFFGVLQHGLRGPPGISEAGPEPEEEEVGPLEDYGVDWEDLSNPGILRHHQETNGEDAEPLVPANSRQPPQLSLVEVPDFACPFENQEDLDSFVETLMVAPEYGCRDVEGYKRLWARALELLYSIVSVSN</sequence>
<comment type="caution">
    <text evidence="2">The sequence shown here is derived from an EMBL/GenBank/DDBJ whole genome shotgun (WGS) entry which is preliminary data.</text>
</comment>
<evidence type="ECO:0000313" key="2">
    <source>
        <dbReference type="EMBL" id="KAJ3832670.1"/>
    </source>
</evidence>
<evidence type="ECO:0000259" key="1">
    <source>
        <dbReference type="Pfam" id="PF24764"/>
    </source>
</evidence>
<accession>A0AA38NXW7</accession>
<gene>
    <name evidence="2" type="ORF">F5878DRAFT_547826</name>
</gene>
<evidence type="ECO:0000313" key="3">
    <source>
        <dbReference type="Proteomes" id="UP001163846"/>
    </source>
</evidence>
<organism evidence="2 3">
    <name type="scientific">Lentinula raphanica</name>
    <dbReference type="NCBI Taxonomy" id="153919"/>
    <lineage>
        <taxon>Eukaryota</taxon>
        <taxon>Fungi</taxon>
        <taxon>Dikarya</taxon>
        <taxon>Basidiomycota</taxon>
        <taxon>Agaricomycotina</taxon>
        <taxon>Agaricomycetes</taxon>
        <taxon>Agaricomycetidae</taxon>
        <taxon>Agaricales</taxon>
        <taxon>Marasmiineae</taxon>
        <taxon>Omphalotaceae</taxon>
        <taxon>Lentinula</taxon>
    </lineage>
</organism>
<dbReference type="AlphaFoldDB" id="A0AA38NXW7"/>
<dbReference type="PANTHER" id="PTHR46791">
    <property type="entry name" value="EXPRESSED PROTEIN"/>
    <property type="match status" value="1"/>
</dbReference>
<dbReference type="PANTHER" id="PTHR46791:SF5">
    <property type="entry name" value="CLR5 DOMAIN-CONTAINING PROTEIN-RELATED"/>
    <property type="match status" value="1"/>
</dbReference>
<dbReference type="Proteomes" id="UP001163846">
    <property type="component" value="Unassembled WGS sequence"/>
</dbReference>
<dbReference type="Pfam" id="PF24764">
    <property type="entry name" value="rva_4"/>
    <property type="match status" value="1"/>
</dbReference>
<feature type="domain" description="Integrase core" evidence="1">
    <location>
        <begin position="1"/>
        <end position="112"/>
    </location>
</feature>
<dbReference type="InterPro" id="IPR058913">
    <property type="entry name" value="Integrase_dom_put"/>
</dbReference>
<keyword evidence="3" id="KW-1185">Reference proteome</keyword>
<protein>
    <recommendedName>
        <fullName evidence="1">Integrase core domain-containing protein</fullName>
    </recommendedName>
</protein>